<evidence type="ECO:0000313" key="1">
    <source>
        <dbReference type="EMBL" id="CAD8208403.1"/>
    </source>
</evidence>
<proteinExistence type="predicted"/>
<organism evidence="1 2">
    <name type="scientific">Paramecium octaurelia</name>
    <dbReference type="NCBI Taxonomy" id="43137"/>
    <lineage>
        <taxon>Eukaryota</taxon>
        <taxon>Sar</taxon>
        <taxon>Alveolata</taxon>
        <taxon>Ciliophora</taxon>
        <taxon>Intramacronucleata</taxon>
        <taxon>Oligohymenophorea</taxon>
        <taxon>Peniculida</taxon>
        <taxon>Parameciidae</taxon>
        <taxon>Paramecium</taxon>
    </lineage>
</organism>
<accession>A0A8S1Y580</accession>
<dbReference type="Proteomes" id="UP000683925">
    <property type="component" value="Unassembled WGS sequence"/>
</dbReference>
<keyword evidence="2" id="KW-1185">Reference proteome</keyword>
<comment type="caution">
    <text evidence="1">The sequence shown here is derived from an EMBL/GenBank/DDBJ whole genome shotgun (WGS) entry which is preliminary data.</text>
</comment>
<evidence type="ECO:0000313" key="2">
    <source>
        <dbReference type="Proteomes" id="UP000683925"/>
    </source>
</evidence>
<name>A0A8S1Y580_PAROT</name>
<protein>
    <submittedName>
        <fullName evidence="1">Uncharacterized protein</fullName>
    </submittedName>
</protein>
<sequence length="97" mass="11395">MSKFKIKGYLDVKSDQTLLLVMNEIIGKSPLIVERAKILQSSSKSKHRLYIQLKNYKQKLNLNRNRANLSEVRSVTQFRKENSKLKLIIKKLFKGFK</sequence>
<reference evidence="1" key="1">
    <citation type="submission" date="2021-01" db="EMBL/GenBank/DDBJ databases">
        <authorList>
            <consortium name="Genoscope - CEA"/>
            <person name="William W."/>
        </authorList>
    </citation>
    <scope>NUCLEOTIDE SEQUENCE</scope>
</reference>
<gene>
    <name evidence="1" type="ORF">POCTA_138.1.T1440035</name>
</gene>
<dbReference type="AlphaFoldDB" id="A0A8S1Y580"/>
<dbReference type="EMBL" id="CAJJDP010000145">
    <property type="protein sequence ID" value="CAD8208403.1"/>
    <property type="molecule type" value="Genomic_DNA"/>
</dbReference>